<dbReference type="EC" id="2.1.3.-" evidence="4"/>
<dbReference type="InterPro" id="IPR043129">
    <property type="entry name" value="ATPase_NBD"/>
</dbReference>
<proteinExistence type="inferred from homology"/>
<accession>A0A7W7FVS3</accession>
<dbReference type="Pfam" id="PF16861">
    <property type="entry name" value="Carbam_trans_C"/>
    <property type="match status" value="1"/>
</dbReference>
<dbReference type="InterPro" id="IPR031730">
    <property type="entry name" value="Carbam_trans_C"/>
</dbReference>
<comment type="similarity">
    <text evidence="1">Belongs to the NodU/CmcH family.</text>
</comment>
<evidence type="ECO:0000259" key="2">
    <source>
        <dbReference type="Pfam" id="PF02543"/>
    </source>
</evidence>
<dbReference type="PANTHER" id="PTHR34847:SF1">
    <property type="entry name" value="NODULATION PROTEIN U"/>
    <property type="match status" value="1"/>
</dbReference>
<dbReference type="InterPro" id="IPR003696">
    <property type="entry name" value="Carbtransf_dom"/>
</dbReference>
<feature type="domain" description="Carbamoyltransferase" evidence="2">
    <location>
        <begin position="6"/>
        <end position="71"/>
    </location>
</feature>
<dbReference type="AlphaFoldDB" id="A0A7W7FVS3"/>
<keyword evidence="4" id="KW-0808">Transferase</keyword>
<evidence type="ECO:0000256" key="1">
    <source>
        <dbReference type="ARBA" id="ARBA00006129"/>
    </source>
</evidence>
<gene>
    <name evidence="4" type="ORF">HNR67_004906</name>
</gene>
<dbReference type="Gene3D" id="3.30.420.40">
    <property type="match status" value="1"/>
</dbReference>
<dbReference type="EMBL" id="JACHMH010000001">
    <property type="protein sequence ID" value="MBB4678788.1"/>
    <property type="molecule type" value="Genomic_DNA"/>
</dbReference>
<dbReference type="RefSeq" id="WP_185004618.1">
    <property type="nucleotide sequence ID" value="NZ_BAAAUI010000052.1"/>
</dbReference>
<organism evidence="4 5">
    <name type="scientific">Crossiella cryophila</name>
    <dbReference type="NCBI Taxonomy" id="43355"/>
    <lineage>
        <taxon>Bacteria</taxon>
        <taxon>Bacillati</taxon>
        <taxon>Actinomycetota</taxon>
        <taxon>Actinomycetes</taxon>
        <taxon>Pseudonocardiales</taxon>
        <taxon>Pseudonocardiaceae</taxon>
        <taxon>Crossiella</taxon>
    </lineage>
</organism>
<dbReference type="Proteomes" id="UP000533598">
    <property type="component" value="Unassembled WGS sequence"/>
</dbReference>
<reference evidence="4 5" key="1">
    <citation type="submission" date="2020-08" db="EMBL/GenBank/DDBJ databases">
        <title>Sequencing the genomes of 1000 actinobacteria strains.</title>
        <authorList>
            <person name="Klenk H.-P."/>
        </authorList>
    </citation>
    <scope>NUCLEOTIDE SEQUENCE [LARGE SCALE GENOMIC DNA]</scope>
    <source>
        <strain evidence="4 5">DSM 44230</strain>
    </source>
</reference>
<dbReference type="Pfam" id="PF02543">
    <property type="entry name" value="Carbam_trans_N"/>
    <property type="match status" value="2"/>
</dbReference>
<dbReference type="CDD" id="cd24098">
    <property type="entry name" value="ASKHA_NBD_TobZ_N"/>
    <property type="match status" value="1"/>
</dbReference>
<evidence type="ECO:0000313" key="4">
    <source>
        <dbReference type="EMBL" id="MBB4678788.1"/>
    </source>
</evidence>
<dbReference type="InterPro" id="IPR038152">
    <property type="entry name" value="Carbam_trans_C_sf"/>
</dbReference>
<evidence type="ECO:0000259" key="3">
    <source>
        <dbReference type="Pfam" id="PF16861"/>
    </source>
</evidence>
<keyword evidence="5" id="KW-1185">Reference proteome</keyword>
<feature type="domain" description="Carbamoyltransferase" evidence="2">
    <location>
        <begin position="84"/>
        <end position="342"/>
    </location>
</feature>
<evidence type="ECO:0000313" key="5">
    <source>
        <dbReference type="Proteomes" id="UP000533598"/>
    </source>
</evidence>
<dbReference type="InterPro" id="IPR051338">
    <property type="entry name" value="NodU/CmcH_Carbamoyltrnsfr"/>
</dbReference>
<dbReference type="SUPFAM" id="SSF53067">
    <property type="entry name" value="Actin-like ATPase domain"/>
    <property type="match status" value="1"/>
</dbReference>
<comment type="caution">
    <text evidence="4">The sequence shown here is derived from an EMBL/GenBank/DDBJ whole genome shotgun (WGS) entry which is preliminary data.</text>
</comment>
<sequence>MRYYLGLGGSKHDFATCLVGGGKVLAAIEEERITRKKRSYGVPEDGPLAGVRYCLDLAGITMADVDAVFVNDLLEPWSYETLGKDTHVVGHHLAHAASAYYVSGFDSAAVLVADHSGGRWRTKDGTLTAEVVSYYRGEGSELTLVDRQSSADSVTVESRPFATDLRGSRGIDLLKRPGHSLGRFYAQLAKLAQCNSVLGDGKRHTESGKLMGLSAHGTPVLLDRMRACFDLGTAGRVHFQANEQGESFEDIARHHLEPRGTPEQWFARRADVAYAAQHCLEEMVLHLARHAAELTGERALGLAGGTFLNGLANEAVLSAGVADRLFVQPAAHDSGTALGAALLGAARDGNWPCPDPRPFSPLLGKEYSPAEIESTLAGQGVPHRRVADPELVAARAIAHGRVVGRFTGRSEYGPRALGNRSVLADPRDPGVRRTLDERIKYREPYRPYAPAVREADTARYFALSGRSPHMLLIGRATPEAEETVPAVVHLDGTVRVQEVTEQQYPSLHRLLGYLEDLTGVGVVLNTSMNVQGEPIVETPADAVAFLFGCLVDVLIIGDFVCCRSEHELGRFIERHGKDGDPHSDR</sequence>
<feature type="domain" description="Carbamoyltransferase C-terminal" evidence="3">
    <location>
        <begin position="394"/>
        <end position="561"/>
    </location>
</feature>
<dbReference type="GO" id="GO:0016740">
    <property type="term" value="F:transferase activity"/>
    <property type="evidence" value="ECO:0007669"/>
    <property type="project" value="UniProtKB-KW"/>
</dbReference>
<protein>
    <submittedName>
        <fullName evidence="4">Carbamoyltransferase</fullName>
        <ecNumber evidence="4">2.1.3.-</ecNumber>
    </submittedName>
</protein>
<dbReference type="PANTHER" id="PTHR34847">
    <property type="entry name" value="NODULATION PROTEIN U"/>
    <property type="match status" value="1"/>
</dbReference>
<name>A0A7W7FVS3_9PSEU</name>
<dbReference type="Gene3D" id="3.90.870.20">
    <property type="entry name" value="Carbamoyltransferase, C-terminal domain"/>
    <property type="match status" value="1"/>
</dbReference>